<dbReference type="Proteomes" id="UP001066276">
    <property type="component" value="Chromosome 5"/>
</dbReference>
<organism evidence="1 2">
    <name type="scientific">Pleurodeles waltl</name>
    <name type="common">Iberian ribbed newt</name>
    <dbReference type="NCBI Taxonomy" id="8319"/>
    <lineage>
        <taxon>Eukaryota</taxon>
        <taxon>Metazoa</taxon>
        <taxon>Chordata</taxon>
        <taxon>Craniata</taxon>
        <taxon>Vertebrata</taxon>
        <taxon>Euteleostomi</taxon>
        <taxon>Amphibia</taxon>
        <taxon>Batrachia</taxon>
        <taxon>Caudata</taxon>
        <taxon>Salamandroidea</taxon>
        <taxon>Salamandridae</taxon>
        <taxon>Pleurodelinae</taxon>
        <taxon>Pleurodeles</taxon>
    </lineage>
</organism>
<dbReference type="AlphaFoldDB" id="A0AAV7RAX1"/>
<proteinExistence type="predicted"/>
<dbReference type="EMBL" id="JANPWB010000009">
    <property type="protein sequence ID" value="KAJ1149469.1"/>
    <property type="molecule type" value="Genomic_DNA"/>
</dbReference>
<evidence type="ECO:0000313" key="1">
    <source>
        <dbReference type="EMBL" id="KAJ1149469.1"/>
    </source>
</evidence>
<name>A0AAV7RAX1_PLEWA</name>
<reference evidence="1" key="1">
    <citation type="journal article" date="2022" name="bioRxiv">
        <title>Sequencing and chromosome-scale assembly of the giantPleurodeles waltlgenome.</title>
        <authorList>
            <person name="Brown T."/>
            <person name="Elewa A."/>
            <person name="Iarovenko S."/>
            <person name="Subramanian E."/>
            <person name="Araus A.J."/>
            <person name="Petzold A."/>
            <person name="Susuki M."/>
            <person name="Suzuki K.-i.T."/>
            <person name="Hayashi T."/>
            <person name="Toyoda A."/>
            <person name="Oliveira C."/>
            <person name="Osipova E."/>
            <person name="Leigh N.D."/>
            <person name="Simon A."/>
            <person name="Yun M.H."/>
        </authorList>
    </citation>
    <scope>NUCLEOTIDE SEQUENCE</scope>
    <source>
        <strain evidence="1">20211129_DDA</strain>
        <tissue evidence="1">Liver</tissue>
    </source>
</reference>
<protein>
    <submittedName>
        <fullName evidence="1">Uncharacterized protein</fullName>
    </submittedName>
</protein>
<keyword evidence="2" id="KW-1185">Reference proteome</keyword>
<sequence length="205" mass="23827">MESRTGVVVSDGCWRQHEQEKIEARKKYFDRRKSSRVTKVEVGDWVLIRKPVNKGRNTDKAKPVRVVKLFNNVLQEKAKKKEQENVLMVADVGLVQELENEIVGITEEMTKEGIEQINLDVYGEVNTNLKLSSKFSLTMQRDAIDIFNDLVIQELKELGGTLNKKQKGKAPYNYKQFYELMEKLNERSDCLIRNSDKGRRAKYNE</sequence>
<evidence type="ECO:0000313" key="2">
    <source>
        <dbReference type="Proteomes" id="UP001066276"/>
    </source>
</evidence>
<gene>
    <name evidence="1" type="ORF">NDU88_002277</name>
</gene>
<accession>A0AAV7RAX1</accession>
<comment type="caution">
    <text evidence="1">The sequence shown here is derived from an EMBL/GenBank/DDBJ whole genome shotgun (WGS) entry which is preliminary data.</text>
</comment>